<dbReference type="SUPFAM" id="SSF53822">
    <property type="entry name" value="Periplasmic binding protein-like I"/>
    <property type="match status" value="1"/>
</dbReference>
<evidence type="ECO:0000313" key="6">
    <source>
        <dbReference type="Proteomes" id="UP000432089"/>
    </source>
</evidence>
<keyword evidence="6" id="KW-1185">Reference proteome</keyword>
<dbReference type="InterPro" id="IPR028082">
    <property type="entry name" value="Peripla_BP_I"/>
</dbReference>
<keyword evidence="3" id="KW-0732">Signal</keyword>
<feature type="signal peptide" evidence="3">
    <location>
        <begin position="1"/>
        <end position="22"/>
    </location>
</feature>
<gene>
    <name evidence="5" type="ORF">F6X38_18960</name>
</gene>
<dbReference type="InterPro" id="IPR025997">
    <property type="entry name" value="SBP_2_dom"/>
</dbReference>
<feature type="chain" id="PRO_5030685059" evidence="3">
    <location>
        <begin position="23"/>
        <end position="330"/>
    </location>
</feature>
<name>A0A7V7PLF1_9HYPH</name>
<comment type="similarity">
    <text evidence="2">Belongs to the bacterial solute-binding protein 2 family.</text>
</comment>
<organism evidence="5 6">
    <name type="scientific">Plantimonas leprariae</name>
    <dbReference type="NCBI Taxonomy" id="2615207"/>
    <lineage>
        <taxon>Bacteria</taxon>
        <taxon>Pseudomonadati</taxon>
        <taxon>Pseudomonadota</taxon>
        <taxon>Alphaproteobacteria</taxon>
        <taxon>Hyphomicrobiales</taxon>
        <taxon>Aurantimonadaceae</taxon>
        <taxon>Plantimonas</taxon>
    </lineage>
</organism>
<dbReference type="InterPro" id="IPR050555">
    <property type="entry name" value="Bact_Solute-Bind_Prot2"/>
</dbReference>
<dbReference type="CDD" id="cd06314">
    <property type="entry name" value="PBP1_tmGBP"/>
    <property type="match status" value="1"/>
</dbReference>
<dbReference type="Pfam" id="PF13407">
    <property type="entry name" value="Peripla_BP_4"/>
    <property type="match status" value="1"/>
</dbReference>
<evidence type="ECO:0000313" key="5">
    <source>
        <dbReference type="EMBL" id="KAB0677203.1"/>
    </source>
</evidence>
<dbReference type="Gene3D" id="3.40.50.2300">
    <property type="match status" value="2"/>
</dbReference>
<comment type="caution">
    <text evidence="5">The sequence shown here is derived from an EMBL/GenBank/DDBJ whole genome shotgun (WGS) entry which is preliminary data.</text>
</comment>
<dbReference type="AlphaFoldDB" id="A0A7V7PLF1"/>
<evidence type="ECO:0000259" key="4">
    <source>
        <dbReference type="Pfam" id="PF13407"/>
    </source>
</evidence>
<dbReference type="EMBL" id="VZDO01000018">
    <property type="protein sequence ID" value="KAB0677203.1"/>
    <property type="molecule type" value="Genomic_DNA"/>
</dbReference>
<dbReference type="PANTHER" id="PTHR30036:SF7">
    <property type="entry name" value="ABC TRANSPORTER PERIPLASMIC-BINDING PROTEIN YPHF"/>
    <property type="match status" value="1"/>
</dbReference>
<dbReference type="RefSeq" id="WP_150972453.1">
    <property type="nucleotide sequence ID" value="NZ_VZDO01000018.1"/>
</dbReference>
<dbReference type="GO" id="GO:0030246">
    <property type="term" value="F:carbohydrate binding"/>
    <property type="evidence" value="ECO:0007669"/>
    <property type="project" value="TreeGrafter"/>
</dbReference>
<dbReference type="PANTHER" id="PTHR30036">
    <property type="entry name" value="D-XYLOSE-BINDING PERIPLASMIC PROTEIN"/>
    <property type="match status" value="1"/>
</dbReference>
<dbReference type="Proteomes" id="UP000432089">
    <property type="component" value="Unassembled WGS sequence"/>
</dbReference>
<sequence>MKKLALLAAAAALAMSAGPAFAAKKQVVIVVKGLDNPFFEAINQGCQKWNSENKDSEYECFYTGPASTSDEAGEAQIVQDVLGKADTAAIAISPSNAKLIAQTLKVAAPSIPVMTLDADLSPDDASLRKTYLGTDNYLMGFKIGEYVKKGKPNGGTVCTIQGNPGADNILRRAQGFRDALSGQKGIAALAGEGGWTEVSGCPVFTNDDGAKGVQAMTDILAANPKLDAFGIMGGWPLFGAPQPYRDLVGPLKDRIASSDFVIGAADTIGAEVDIAKEGLVNALVGQRPFEMGYKAPSVMIDLIAGKKVEDPVFTGLDECTKDTVDTCIQR</sequence>
<evidence type="ECO:0000256" key="1">
    <source>
        <dbReference type="ARBA" id="ARBA00004418"/>
    </source>
</evidence>
<protein>
    <submittedName>
        <fullName evidence="5">Sugar ABC transporter substrate-binding protein</fullName>
    </submittedName>
</protein>
<feature type="domain" description="Periplasmic binding protein" evidence="4">
    <location>
        <begin position="27"/>
        <end position="307"/>
    </location>
</feature>
<evidence type="ECO:0000256" key="2">
    <source>
        <dbReference type="ARBA" id="ARBA00007639"/>
    </source>
</evidence>
<dbReference type="GO" id="GO:0030288">
    <property type="term" value="C:outer membrane-bounded periplasmic space"/>
    <property type="evidence" value="ECO:0007669"/>
    <property type="project" value="TreeGrafter"/>
</dbReference>
<comment type="subcellular location">
    <subcellularLocation>
        <location evidence="1">Periplasm</location>
    </subcellularLocation>
</comment>
<evidence type="ECO:0000256" key="3">
    <source>
        <dbReference type="SAM" id="SignalP"/>
    </source>
</evidence>
<reference evidence="5 6" key="1">
    <citation type="submission" date="2019-09" db="EMBL/GenBank/DDBJ databases">
        <title>YIM 132180 draft genome.</title>
        <authorList>
            <person name="Zhang K."/>
        </authorList>
    </citation>
    <scope>NUCLEOTIDE SEQUENCE [LARGE SCALE GENOMIC DNA]</scope>
    <source>
        <strain evidence="5 6">YIM 132180</strain>
    </source>
</reference>
<proteinExistence type="inferred from homology"/>
<accession>A0A7V7PLF1</accession>